<dbReference type="EMBL" id="CP061038">
    <property type="protein sequence ID" value="QNQ10198.1"/>
    <property type="molecule type" value="Genomic_DNA"/>
</dbReference>
<feature type="region of interest" description="Disordered" evidence="1">
    <location>
        <begin position="62"/>
        <end position="107"/>
    </location>
</feature>
<evidence type="ECO:0000313" key="3">
    <source>
        <dbReference type="Proteomes" id="UP000516148"/>
    </source>
</evidence>
<gene>
    <name evidence="2" type="ORF">H3Z74_02845</name>
</gene>
<proteinExistence type="predicted"/>
<keyword evidence="3" id="KW-1185">Reference proteome</keyword>
<organism evidence="2 3">
    <name type="scientific">Sphingomonas alpina</name>
    <dbReference type="NCBI Taxonomy" id="653931"/>
    <lineage>
        <taxon>Bacteria</taxon>
        <taxon>Pseudomonadati</taxon>
        <taxon>Pseudomonadota</taxon>
        <taxon>Alphaproteobacteria</taxon>
        <taxon>Sphingomonadales</taxon>
        <taxon>Sphingomonadaceae</taxon>
        <taxon>Sphingomonas</taxon>
    </lineage>
</organism>
<dbReference type="AlphaFoldDB" id="A0A7H0LKJ5"/>
<feature type="compositionally biased region" description="Basic and acidic residues" evidence="1">
    <location>
        <begin position="95"/>
        <end position="107"/>
    </location>
</feature>
<accession>A0A7H0LKJ5</accession>
<sequence length="267" mass="28288">MTGRLLRIVIGALLPLALASCVLTPGKFVSKLTIDADRSFTFSYVGEVIAIDISDELGKGMGGAFSGEPSGPGADDDGKAEPKPTLWKSAAQDSGTKDRTDNDTDKVDEKAKAAAKKASAEARNKAIAEALTKEAGYRKVTYLGDGKFDIDYQISGTLTHSFVFPYNVDAEAVFPFVIVEVRANNTVRLKAPAFANEGSDKNMGMDMPGADQASSKLDGVFTLDTNAEIVSQNNEDGPATPGARKTVTWKATPLSKTAPMAVLRFAK</sequence>
<name>A0A7H0LKJ5_9SPHN</name>
<evidence type="ECO:0000313" key="2">
    <source>
        <dbReference type="EMBL" id="QNQ10198.1"/>
    </source>
</evidence>
<evidence type="ECO:0000256" key="1">
    <source>
        <dbReference type="SAM" id="MobiDB-lite"/>
    </source>
</evidence>
<dbReference type="KEGG" id="spap:H3Z74_02845"/>
<reference evidence="2 3" key="1">
    <citation type="submission" date="2020-09" db="EMBL/GenBank/DDBJ databases">
        <title>Sphingomonas sp., a new species isolated from pork steak.</title>
        <authorList>
            <person name="Heidler von Heilborn D."/>
        </authorList>
    </citation>
    <scope>NUCLEOTIDE SEQUENCE [LARGE SCALE GENOMIC DNA]</scope>
    <source>
        <strain evidence="3">S8-3T</strain>
    </source>
</reference>
<dbReference type="RefSeq" id="WP_187762502.1">
    <property type="nucleotide sequence ID" value="NZ_CP061038.1"/>
</dbReference>
<dbReference type="Proteomes" id="UP000516148">
    <property type="component" value="Chromosome"/>
</dbReference>
<protein>
    <submittedName>
        <fullName evidence="2">Uncharacterized protein</fullName>
    </submittedName>
</protein>
<dbReference type="PROSITE" id="PS51257">
    <property type="entry name" value="PROKAR_LIPOPROTEIN"/>
    <property type="match status" value="1"/>
</dbReference>